<organism evidence="3 4">
    <name type="scientific">Rhodococcus antarcticus</name>
    <dbReference type="NCBI Taxonomy" id="2987751"/>
    <lineage>
        <taxon>Bacteria</taxon>
        <taxon>Bacillati</taxon>
        <taxon>Actinomycetota</taxon>
        <taxon>Actinomycetes</taxon>
        <taxon>Mycobacteriales</taxon>
        <taxon>Nocardiaceae</taxon>
        <taxon>Rhodococcus</taxon>
    </lineage>
</organism>
<proteinExistence type="predicted"/>
<keyword evidence="4" id="KW-1185">Reference proteome</keyword>
<dbReference type="PANTHER" id="PTHR21666">
    <property type="entry name" value="PEPTIDASE-RELATED"/>
    <property type="match status" value="1"/>
</dbReference>
<dbReference type="InterPro" id="IPR016047">
    <property type="entry name" value="M23ase_b-sheet_dom"/>
</dbReference>
<feature type="region of interest" description="Disordered" evidence="1">
    <location>
        <begin position="303"/>
        <end position="345"/>
    </location>
</feature>
<feature type="domain" description="M23ase beta-sheet core" evidence="2">
    <location>
        <begin position="351"/>
        <end position="441"/>
    </location>
</feature>
<dbReference type="CDD" id="cd12797">
    <property type="entry name" value="M23_peptidase"/>
    <property type="match status" value="1"/>
</dbReference>
<dbReference type="Gene3D" id="2.70.70.10">
    <property type="entry name" value="Glucose Permease (Domain IIA)"/>
    <property type="match status" value="1"/>
</dbReference>
<name>A0ABY6P0V4_9NOCA</name>
<accession>A0ABY6P0V4</accession>
<protein>
    <submittedName>
        <fullName evidence="3">Peptidoglycan DD-metalloendopeptidase family protein</fullName>
    </submittedName>
</protein>
<evidence type="ECO:0000256" key="1">
    <source>
        <dbReference type="SAM" id="MobiDB-lite"/>
    </source>
</evidence>
<evidence type="ECO:0000313" key="4">
    <source>
        <dbReference type="Proteomes" id="UP001164965"/>
    </source>
</evidence>
<feature type="compositionally biased region" description="Low complexity" evidence="1">
    <location>
        <begin position="313"/>
        <end position="328"/>
    </location>
</feature>
<sequence>MIQGRRWALRTAGVGVLAISSSVVGRGWAQTPPLPPPPPNPSDADLAAGRAALATTDGELAALAADVDNASAAVTAAQAQLGAALDDADAAAAARVSARAEADAAQARAVATQQGQRVAAGLVTDAQQRLDDLVSASYRQGSVPGSLAGYLGATDAQNVLDRAELLNAVAGNQQEIRSALGRALVAKANQDSEARSALERAQIRRSEADAADARARSAYDTAVQVTSQATSRTADLLSARAAAESRLAVAQQSLLGLDGQRRTYEQWVSARRAAEAAAAAELAAADQARRRAQAEAAAAAVVQSRPGAPGEGAPAQVSSPPAVVRPPSTSGTVAPANGRITSRFGPRDGTVHFGVDIANSTGTPIVSVQAGTVISSGPASGFGLWVRVRHDDGTISVYGHNDRNVVTVGQRVGAGQQIATIGNRGESSGSHVHVEIAVGGTLKVDPLSWLRERGVDI</sequence>
<evidence type="ECO:0000313" key="3">
    <source>
        <dbReference type="EMBL" id="UZJ25158.1"/>
    </source>
</evidence>
<reference evidence="3" key="1">
    <citation type="submission" date="2022-10" db="EMBL/GenBank/DDBJ databases">
        <title>Rhodococcus sp.75.</title>
        <authorList>
            <person name="Sun M."/>
        </authorList>
    </citation>
    <scope>NUCLEOTIDE SEQUENCE</scope>
    <source>
        <strain evidence="3">75</strain>
    </source>
</reference>
<dbReference type="RefSeq" id="WP_265383264.1">
    <property type="nucleotide sequence ID" value="NZ_CP110615.1"/>
</dbReference>
<dbReference type="EMBL" id="CP110615">
    <property type="protein sequence ID" value="UZJ25158.1"/>
    <property type="molecule type" value="Genomic_DNA"/>
</dbReference>
<evidence type="ECO:0000259" key="2">
    <source>
        <dbReference type="Pfam" id="PF01551"/>
    </source>
</evidence>
<dbReference type="SUPFAM" id="SSF51261">
    <property type="entry name" value="Duplicated hybrid motif"/>
    <property type="match status" value="1"/>
</dbReference>
<dbReference type="Proteomes" id="UP001164965">
    <property type="component" value="Chromosome"/>
</dbReference>
<dbReference type="Pfam" id="PF01551">
    <property type="entry name" value="Peptidase_M23"/>
    <property type="match status" value="1"/>
</dbReference>
<dbReference type="InterPro" id="IPR050570">
    <property type="entry name" value="Cell_wall_metabolism_enzyme"/>
</dbReference>
<gene>
    <name evidence="3" type="ORF">RHODO2019_01200</name>
</gene>
<dbReference type="PANTHER" id="PTHR21666:SF270">
    <property type="entry name" value="MUREIN HYDROLASE ACTIVATOR ENVC"/>
    <property type="match status" value="1"/>
</dbReference>
<dbReference type="InterPro" id="IPR011055">
    <property type="entry name" value="Dup_hybrid_motif"/>
</dbReference>